<dbReference type="InterPro" id="IPR007685">
    <property type="entry name" value="RelA_SpoT"/>
</dbReference>
<dbReference type="Gene3D" id="3.30.460.10">
    <property type="entry name" value="Beta Polymerase, domain 2"/>
    <property type="match status" value="1"/>
</dbReference>
<protein>
    <submittedName>
        <fullName evidence="2">GTP pyrophosphokinase</fullName>
    </submittedName>
</protein>
<dbReference type="GeneID" id="86878174"/>
<sequence>MDKKIKSAEAVEPNDKVEGFASWLKDKQSAHGSLKDAAITIIGNLVRANGIDVLAVSGRLKDIDSAIEKVRRKEYTDPQSQMTDVVGIRVIVYFEGDVKRVSDIIRRSFNVDEANSSNTDERMLPNQVGYRSVHFVCDLGDDRVKLPEFEALSGLKFEFQIRTVLQHAWAELAHDNNYKFSGSLPRPLERHLFLLAGLLETADQGFNDLSAKIDDYKIAVSDESAKGELDIAVDSLSLETFLTQWAKDEGYTFREVDREAIPARLIKELEEFGIETLAQLKDIIPHDFVKFMSQYSAPSTMLTVVRMWMIIHDSDRIASKVHHRWTVEKPLKGFLNNYFPEERVAQIVKTIRDSQDLTIPKPKL</sequence>
<evidence type="ECO:0000313" key="2">
    <source>
        <dbReference type="EMBL" id="POO54321.1"/>
    </source>
</evidence>
<organism evidence="2 3">
    <name type="scientific">Agrobacterium rosae</name>
    <dbReference type="NCBI Taxonomy" id="1972867"/>
    <lineage>
        <taxon>Bacteria</taxon>
        <taxon>Pseudomonadati</taxon>
        <taxon>Pseudomonadota</taxon>
        <taxon>Alphaproteobacteria</taxon>
        <taxon>Hyphomicrobiales</taxon>
        <taxon>Rhizobiaceae</taxon>
        <taxon>Rhizobium/Agrobacterium group</taxon>
        <taxon>Agrobacterium</taxon>
    </lineage>
</organism>
<feature type="domain" description="RelA/SpoT" evidence="1">
    <location>
        <begin position="58"/>
        <end position="184"/>
    </location>
</feature>
<proteinExistence type="predicted"/>
<accession>A0AAE5S1U8</accession>
<dbReference type="PANTHER" id="PTHR41773:SF1">
    <property type="entry name" value="RELA_SPOT DOMAIN-CONTAINING PROTEIN"/>
    <property type="match status" value="1"/>
</dbReference>
<dbReference type="GO" id="GO:0015969">
    <property type="term" value="P:guanosine tetraphosphate metabolic process"/>
    <property type="evidence" value="ECO:0007669"/>
    <property type="project" value="InterPro"/>
</dbReference>
<comment type="caution">
    <text evidence="2">The sequence shown here is derived from an EMBL/GenBank/DDBJ whole genome shotgun (WGS) entry which is preliminary data.</text>
</comment>
<dbReference type="RefSeq" id="WP_103656795.1">
    <property type="nucleotide sequence ID" value="NZ_NXEJ01000001.1"/>
</dbReference>
<reference evidence="2 3" key="1">
    <citation type="journal article" date="2018" name="Syst. Appl. Microbiol.">
        <title>Agrobacterium rosae sp. nov., isolated from galls on different agricultural crops.</title>
        <authorList>
            <person name="Kuzmanovic N."/>
            <person name="Pulawska J."/>
            <person name="Smalla K."/>
            <person name="Nesme X."/>
        </authorList>
    </citation>
    <scope>NUCLEOTIDE SEQUENCE [LARGE SCALE GENOMIC DNA]</scope>
    <source>
        <strain evidence="2 3">NCPPB 1650</strain>
    </source>
</reference>
<dbReference type="EMBL" id="NXEJ01000001">
    <property type="protein sequence ID" value="POO54321.1"/>
    <property type="molecule type" value="Genomic_DNA"/>
</dbReference>
<name>A0AAE5S1U8_9HYPH</name>
<dbReference type="Pfam" id="PF04607">
    <property type="entry name" value="RelA_SpoT"/>
    <property type="match status" value="1"/>
</dbReference>
<dbReference type="PANTHER" id="PTHR41773">
    <property type="entry name" value="GTP PYROPHOSPHATASE-RELATED"/>
    <property type="match status" value="1"/>
</dbReference>
<dbReference type="InterPro" id="IPR043519">
    <property type="entry name" value="NT_sf"/>
</dbReference>
<evidence type="ECO:0000313" key="3">
    <source>
        <dbReference type="Proteomes" id="UP000237447"/>
    </source>
</evidence>
<dbReference type="AlphaFoldDB" id="A0AAE5S1U8"/>
<dbReference type="Proteomes" id="UP000237447">
    <property type="component" value="Unassembled WGS sequence"/>
</dbReference>
<dbReference type="Gene3D" id="1.10.287.860">
    <property type="entry name" value="Nucleotidyltransferase"/>
    <property type="match status" value="1"/>
</dbReference>
<evidence type="ECO:0000259" key="1">
    <source>
        <dbReference type="SMART" id="SM00954"/>
    </source>
</evidence>
<dbReference type="SUPFAM" id="SSF81301">
    <property type="entry name" value="Nucleotidyltransferase"/>
    <property type="match status" value="1"/>
</dbReference>
<gene>
    <name evidence="2" type="ORF">CPJ18_02130</name>
</gene>
<dbReference type="SMART" id="SM00954">
    <property type="entry name" value="RelA_SpoT"/>
    <property type="match status" value="1"/>
</dbReference>
<dbReference type="CDD" id="cd05399">
    <property type="entry name" value="NT_Rel-Spo_like"/>
    <property type="match status" value="1"/>
</dbReference>